<dbReference type="EMBL" id="JBBWWR010000010">
    <property type="protein sequence ID" value="KAK8960895.1"/>
    <property type="molecule type" value="Genomic_DNA"/>
</dbReference>
<evidence type="ECO:0000256" key="7">
    <source>
        <dbReference type="SAM" id="MobiDB-lite"/>
    </source>
</evidence>
<evidence type="ECO:0000256" key="2">
    <source>
        <dbReference type="ARBA" id="ARBA00022491"/>
    </source>
</evidence>
<feature type="region of interest" description="Disordered" evidence="7">
    <location>
        <begin position="32"/>
        <end position="109"/>
    </location>
</feature>
<dbReference type="Pfam" id="PF04844">
    <property type="entry name" value="Ovate"/>
    <property type="match status" value="1"/>
</dbReference>
<comment type="subcellular location">
    <subcellularLocation>
        <location evidence="1 6">Nucleus</location>
    </subcellularLocation>
</comment>
<proteinExistence type="predicted"/>
<dbReference type="NCBIfam" id="TIGR01568">
    <property type="entry name" value="A_thal_3678"/>
    <property type="match status" value="1"/>
</dbReference>
<feature type="domain" description="OVATE" evidence="8">
    <location>
        <begin position="112"/>
        <end position="171"/>
    </location>
</feature>
<reference evidence="9 10" key="1">
    <citation type="journal article" date="2022" name="Nat. Plants">
        <title>Genomes of leafy and leafless Platanthera orchids illuminate the evolution of mycoheterotrophy.</title>
        <authorList>
            <person name="Li M.H."/>
            <person name="Liu K.W."/>
            <person name="Li Z."/>
            <person name="Lu H.C."/>
            <person name="Ye Q.L."/>
            <person name="Zhang D."/>
            <person name="Wang J.Y."/>
            <person name="Li Y.F."/>
            <person name="Zhong Z.M."/>
            <person name="Liu X."/>
            <person name="Yu X."/>
            <person name="Liu D.K."/>
            <person name="Tu X.D."/>
            <person name="Liu B."/>
            <person name="Hao Y."/>
            <person name="Liao X.Y."/>
            <person name="Jiang Y.T."/>
            <person name="Sun W.H."/>
            <person name="Chen J."/>
            <person name="Chen Y.Q."/>
            <person name="Ai Y."/>
            <person name="Zhai J.W."/>
            <person name="Wu S.S."/>
            <person name="Zhou Z."/>
            <person name="Hsiao Y.Y."/>
            <person name="Wu W.L."/>
            <person name="Chen Y.Y."/>
            <person name="Lin Y.F."/>
            <person name="Hsu J.L."/>
            <person name="Li C.Y."/>
            <person name="Wang Z.W."/>
            <person name="Zhao X."/>
            <person name="Zhong W.Y."/>
            <person name="Ma X.K."/>
            <person name="Ma L."/>
            <person name="Huang J."/>
            <person name="Chen G.Z."/>
            <person name="Huang M.Z."/>
            <person name="Huang L."/>
            <person name="Peng D.H."/>
            <person name="Luo Y.B."/>
            <person name="Zou S.Q."/>
            <person name="Chen S.P."/>
            <person name="Lan S."/>
            <person name="Tsai W.C."/>
            <person name="Van de Peer Y."/>
            <person name="Liu Z.J."/>
        </authorList>
    </citation>
    <scope>NUCLEOTIDE SEQUENCE [LARGE SCALE GENOMIC DNA]</scope>
    <source>
        <strain evidence="9">Lor288</strain>
    </source>
</reference>
<keyword evidence="5 6" id="KW-0539">Nucleus</keyword>
<organism evidence="9 10">
    <name type="scientific">Platanthera guangdongensis</name>
    <dbReference type="NCBI Taxonomy" id="2320717"/>
    <lineage>
        <taxon>Eukaryota</taxon>
        <taxon>Viridiplantae</taxon>
        <taxon>Streptophyta</taxon>
        <taxon>Embryophyta</taxon>
        <taxon>Tracheophyta</taxon>
        <taxon>Spermatophyta</taxon>
        <taxon>Magnoliopsida</taxon>
        <taxon>Liliopsida</taxon>
        <taxon>Asparagales</taxon>
        <taxon>Orchidaceae</taxon>
        <taxon>Orchidoideae</taxon>
        <taxon>Orchideae</taxon>
        <taxon>Orchidinae</taxon>
        <taxon>Platanthera</taxon>
    </lineage>
</organism>
<keyword evidence="4 6" id="KW-0804">Transcription</keyword>
<protein>
    <recommendedName>
        <fullName evidence="6">Transcription repressor</fullName>
    </recommendedName>
    <alternativeName>
        <fullName evidence="6">Ovate family protein</fullName>
    </alternativeName>
</protein>
<evidence type="ECO:0000313" key="9">
    <source>
        <dbReference type="EMBL" id="KAK8960895.1"/>
    </source>
</evidence>
<dbReference type="InterPro" id="IPR006458">
    <property type="entry name" value="Ovate_C"/>
</dbReference>
<dbReference type="Proteomes" id="UP001412067">
    <property type="component" value="Unassembled WGS sequence"/>
</dbReference>
<dbReference type="PANTHER" id="PTHR33057:SF228">
    <property type="entry name" value="TRANSCRIPTION REPRESSOR OFP8"/>
    <property type="match status" value="1"/>
</dbReference>
<evidence type="ECO:0000313" key="10">
    <source>
        <dbReference type="Proteomes" id="UP001412067"/>
    </source>
</evidence>
<keyword evidence="2 6" id="KW-0678">Repressor</keyword>
<keyword evidence="3 6" id="KW-0805">Transcription regulation</keyword>
<comment type="caution">
    <text evidence="9">The sequence shown here is derived from an EMBL/GenBank/DDBJ whole genome shotgun (WGS) entry which is preliminary data.</text>
</comment>
<evidence type="ECO:0000256" key="6">
    <source>
        <dbReference type="RuleBase" id="RU367028"/>
    </source>
</evidence>
<comment type="function">
    <text evidence="6">Transcriptional repressor that regulates multiple aspects of plant growth and development.</text>
</comment>
<keyword evidence="10" id="KW-1185">Reference proteome</keyword>
<dbReference type="PROSITE" id="PS51754">
    <property type="entry name" value="OVATE"/>
    <property type="match status" value="1"/>
</dbReference>
<sequence>MSAARRGFHMRQTVAVVDVGCGCRRPKLSSILSSLRRPKSRPPSTPHSISSSSLWASTATSATNTNTTFSPSSYEVASPLQMHKEKERRGERRSRKIKKNGPASVAAQSVAVMKESSEPYADFRDSMVQMIVEKELYTWDDLNDLLHRFLSLNSPRYHHLILHAFTDLWSLEN</sequence>
<feature type="compositionally biased region" description="Low complexity" evidence="7">
    <location>
        <begin position="46"/>
        <end position="73"/>
    </location>
</feature>
<name>A0ABR2M9S8_9ASPA</name>
<gene>
    <name evidence="9" type="ORF">KSP40_PGU002828</name>
</gene>
<dbReference type="PANTHER" id="PTHR33057">
    <property type="entry name" value="TRANSCRIPTION REPRESSOR OFP7-RELATED"/>
    <property type="match status" value="1"/>
</dbReference>
<evidence type="ECO:0000256" key="5">
    <source>
        <dbReference type="ARBA" id="ARBA00023242"/>
    </source>
</evidence>
<accession>A0ABR2M9S8</accession>
<evidence type="ECO:0000256" key="4">
    <source>
        <dbReference type="ARBA" id="ARBA00023163"/>
    </source>
</evidence>
<dbReference type="InterPro" id="IPR038933">
    <property type="entry name" value="Ovate"/>
</dbReference>
<evidence type="ECO:0000259" key="8">
    <source>
        <dbReference type="PROSITE" id="PS51754"/>
    </source>
</evidence>
<evidence type="ECO:0000256" key="3">
    <source>
        <dbReference type="ARBA" id="ARBA00023015"/>
    </source>
</evidence>
<evidence type="ECO:0000256" key="1">
    <source>
        <dbReference type="ARBA" id="ARBA00004123"/>
    </source>
</evidence>